<name>A0AAE0CS83_9ROSI</name>
<protein>
    <submittedName>
        <fullName evidence="1">Uncharacterized protein</fullName>
    </submittedName>
</protein>
<sequence length="88" mass="10016">MKEERISFSIGGDEIRLAWRRESPPTSSDRLHRQRRTDLLGMAAQPGRTGYPALPGPEIQGKTRTLFIRHQLQRCARPVETLVEMSSS</sequence>
<reference evidence="1" key="1">
    <citation type="journal article" date="2023" name="Plant J.">
        <title>Genome sequences and population genomics provide insights into the demographic history, inbreeding, and mutation load of two 'living fossil' tree species of Dipteronia.</title>
        <authorList>
            <person name="Feng Y."/>
            <person name="Comes H.P."/>
            <person name="Chen J."/>
            <person name="Zhu S."/>
            <person name="Lu R."/>
            <person name="Zhang X."/>
            <person name="Li P."/>
            <person name="Qiu J."/>
            <person name="Olsen K.M."/>
            <person name="Qiu Y."/>
        </authorList>
    </citation>
    <scope>NUCLEOTIDE SEQUENCE</scope>
    <source>
        <strain evidence="1">KIB01</strain>
    </source>
</reference>
<keyword evidence="2" id="KW-1185">Reference proteome</keyword>
<accession>A0AAE0CS83</accession>
<dbReference type="AlphaFoldDB" id="A0AAE0CS83"/>
<dbReference type="EMBL" id="JANJYI010000001">
    <property type="protein sequence ID" value="KAK2661527.1"/>
    <property type="molecule type" value="Genomic_DNA"/>
</dbReference>
<evidence type="ECO:0000313" key="1">
    <source>
        <dbReference type="EMBL" id="KAK2661527.1"/>
    </source>
</evidence>
<proteinExistence type="predicted"/>
<gene>
    <name evidence="1" type="ORF">Ddye_000101</name>
</gene>
<dbReference type="Proteomes" id="UP001280121">
    <property type="component" value="Unassembled WGS sequence"/>
</dbReference>
<comment type="caution">
    <text evidence="1">The sequence shown here is derived from an EMBL/GenBank/DDBJ whole genome shotgun (WGS) entry which is preliminary data.</text>
</comment>
<evidence type="ECO:0000313" key="2">
    <source>
        <dbReference type="Proteomes" id="UP001280121"/>
    </source>
</evidence>
<organism evidence="1 2">
    <name type="scientific">Dipteronia dyeriana</name>
    <dbReference type="NCBI Taxonomy" id="168575"/>
    <lineage>
        <taxon>Eukaryota</taxon>
        <taxon>Viridiplantae</taxon>
        <taxon>Streptophyta</taxon>
        <taxon>Embryophyta</taxon>
        <taxon>Tracheophyta</taxon>
        <taxon>Spermatophyta</taxon>
        <taxon>Magnoliopsida</taxon>
        <taxon>eudicotyledons</taxon>
        <taxon>Gunneridae</taxon>
        <taxon>Pentapetalae</taxon>
        <taxon>rosids</taxon>
        <taxon>malvids</taxon>
        <taxon>Sapindales</taxon>
        <taxon>Sapindaceae</taxon>
        <taxon>Hippocastanoideae</taxon>
        <taxon>Acereae</taxon>
        <taxon>Dipteronia</taxon>
    </lineage>
</organism>